<dbReference type="SUPFAM" id="SSF53383">
    <property type="entry name" value="PLP-dependent transferases"/>
    <property type="match status" value="1"/>
</dbReference>
<evidence type="ECO:0000256" key="1">
    <source>
        <dbReference type="ARBA" id="ARBA00001933"/>
    </source>
</evidence>
<reference evidence="4 5" key="1">
    <citation type="journal article" date="2005" name="Genome Res.">
        <title>Complete genome sequence of the hyperthermophilic archaeon Thermococcus kodakaraensis KOD1 and comparison with Pyrococcus genomes.</title>
        <authorList>
            <person name="Fukui T."/>
            <person name="Atomi H."/>
            <person name="Kanai T."/>
            <person name="Matsumi R."/>
            <person name="Fujiwara S."/>
            <person name="Imanaka T."/>
        </authorList>
    </citation>
    <scope>NUCLEOTIDE SEQUENCE [LARGE SCALE GENOMIC DNA]</scope>
    <source>
        <strain evidence="5">ATCC BAA-918 / JCM 12380 / KOD1</strain>
    </source>
</reference>
<keyword evidence="3" id="KW-0663">Pyridoxal phosphate</keyword>
<dbReference type="PIRSF" id="PIRSF001434">
    <property type="entry name" value="CGS"/>
    <property type="match status" value="1"/>
</dbReference>
<dbReference type="PhylomeDB" id="Q5JH48"/>
<dbReference type="InterPro" id="IPR015421">
    <property type="entry name" value="PyrdxlP-dep_Trfase_major"/>
</dbReference>
<dbReference type="GO" id="GO:0019343">
    <property type="term" value="P:cysteine biosynthetic process via cystathionine"/>
    <property type="evidence" value="ECO:0000318"/>
    <property type="project" value="GO_Central"/>
</dbReference>
<dbReference type="Proteomes" id="UP000000536">
    <property type="component" value="Chromosome"/>
</dbReference>
<dbReference type="PATRIC" id="fig|69014.16.peg.1411"/>
<evidence type="ECO:0000313" key="4">
    <source>
        <dbReference type="EMBL" id="BAD85638.1"/>
    </source>
</evidence>
<name>Q5JH48_THEKO</name>
<proteinExistence type="inferred from homology"/>
<dbReference type="STRING" id="69014.TK1449"/>
<protein>
    <submittedName>
        <fullName evidence="4">Cystathionine gamma-synthase</fullName>
    </submittedName>
</protein>
<dbReference type="PANTHER" id="PTHR11808:SF15">
    <property type="entry name" value="CYSTATHIONINE GAMMA-LYASE"/>
    <property type="match status" value="1"/>
</dbReference>
<dbReference type="GO" id="GO:0030170">
    <property type="term" value="F:pyridoxal phosphate binding"/>
    <property type="evidence" value="ECO:0000318"/>
    <property type="project" value="GO_Central"/>
</dbReference>
<evidence type="ECO:0000256" key="2">
    <source>
        <dbReference type="ARBA" id="ARBA00009077"/>
    </source>
</evidence>
<evidence type="ECO:0000313" key="5">
    <source>
        <dbReference type="Proteomes" id="UP000000536"/>
    </source>
</evidence>
<dbReference type="GO" id="GO:0005737">
    <property type="term" value="C:cytoplasm"/>
    <property type="evidence" value="ECO:0000318"/>
    <property type="project" value="GO_Central"/>
</dbReference>
<dbReference type="EnsemblBacteria" id="BAD85638">
    <property type="protein sequence ID" value="BAD85638"/>
    <property type="gene ID" value="TK1449"/>
</dbReference>
<sequence>MKPLHDPVYLTVAFEQAGETGLSDRGFDLKYSREENPTVRLLEKKVASIEGGTDSLAFNSGMAAISALYISTLKAGEEVVLPMEGYGTTIQLAEELRKFGVRVKLAYPSSEALNEAITENTRLVLTEVVTNPTLKVIDVPEVIRRAKEVGATVVVDNTFSPLIFKPLKVRADGVIHSLTKYIAGHNDVMGGALIWGDLDPENLWHWRRRLGSIIQPFEAWLVIRGLKTLELRFERQSRTAQTIAEFLSEHPKIEKVHYPGLKDDPYHPTARRIFSKPLFGGVLSFLHREGESGAKAFLMRLKRVFPSPSLGGVESLASYPVMSAAKTMPEERRRLLGITPGLIRLSVGVEDADLLIEDIDRALGGG</sequence>
<dbReference type="Gene3D" id="3.40.640.10">
    <property type="entry name" value="Type I PLP-dependent aspartate aminotransferase-like (Major domain)"/>
    <property type="match status" value="1"/>
</dbReference>
<dbReference type="PANTHER" id="PTHR11808">
    <property type="entry name" value="TRANS-SULFURATION ENZYME FAMILY MEMBER"/>
    <property type="match status" value="1"/>
</dbReference>
<dbReference type="FunFam" id="3.40.640.10:FF:000046">
    <property type="entry name" value="Cystathionine gamma-lyase"/>
    <property type="match status" value="1"/>
</dbReference>
<dbReference type="KEGG" id="tko:TK1449"/>
<comment type="similarity">
    <text evidence="2">Belongs to the trans-sulfuration enzymes family.</text>
</comment>
<dbReference type="InterPro" id="IPR015424">
    <property type="entry name" value="PyrdxlP-dep_Trfase"/>
</dbReference>
<evidence type="ECO:0000256" key="3">
    <source>
        <dbReference type="ARBA" id="ARBA00022898"/>
    </source>
</evidence>
<dbReference type="Pfam" id="PF01053">
    <property type="entry name" value="Cys_Met_Meta_PP"/>
    <property type="match status" value="1"/>
</dbReference>
<dbReference type="InterPro" id="IPR000277">
    <property type="entry name" value="Cys/Met-Metab_PyrdxlP-dep_enz"/>
</dbReference>
<dbReference type="GO" id="GO:0004123">
    <property type="term" value="F:cystathionine gamma-lyase activity"/>
    <property type="evidence" value="ECO:0000318"/>
    <property type="project" value="GO_Central"/>
</dbReference>
<dbReference type="eggNOG" id="arCOG00060">
    <property type="taxonomic scope" value="Archaea"/>
</dbReference>
<dbReference type="InParanoid" id="Q5JH48"/>
<dbReference type="HOGENOM" id="CLU_018986_2_0_2"/>
<dbReference type="CDD" id="cd00614">
    <property type="entry name" value="CGS_like"/>
    <property type="match status" value="1"/>
</dbReference>
<gene>
    <name evidence="4" type="ordered locus">TK1449</name>
</gene>
<dbReference type="EMBL" id="AP006878">
    <property type="protein sequence ID" value="BAD85638.1"/>
    <property type="molecule type" value="Genomic_DNA"/>
</dbReference>
<dbReference type="InterPro" id="IPR015422">
    <property type="entry name" value="PyrdxlP-dep_Trfase_small"/>
</dbReference>
<comment type="cofactor">
    <cofactor evidence="1">
        <name>pyridoxal 5'-phosphate</name>
        <dbReference type="ChEBI" id="CHEBI:597326"/>
    </cofactor>
</comment>
<keyword evidence="5" id="KW-1185">Reference proteome</keyword>
<dbReference type="Gene3D" id="3.90.1150.10">
    <property type="entry name" value="Aspartate Aminotransferase, domain 1"/>
    <property type="match status" value="1"/>
</dbReference>
<accession>Q5JH48</accession>
<dbReference type="GO" id="GO:0019346">
    <property type="term" value="P:transsulfuration"/>
    <property type="evidence" value="ECO:0000318"/>
    <property type="project" value="GO_Central"/>
</dbReference>
<dbReference type="AlphaFoldDB" id="Q5JH48"/>
<organism evidence="4 5">
    <name type="scientific">Thermococcus kodakarensis (strain ATCC BAA-918 / JCM 12380 / KOD1)</name>
    <name type="common">Pyrococcus kodakaraensis (strain KOD1)</name>
    <dbReference type="NCBI Taxonomy" id="69014"/>
    <lineage>
        <taxon>Archaea</taxon>
        <taxon>Methanobacteriati</taxon>
        <taxon>Methanobacteriota</taxon>
        <taxon>Thermococci</taxon>
        <taxon>Thermococcales</taxon>
        <taxon>Thermococcaceae</taxon>
        <taxon>Thermococcus</taxon>
    </lineage>
</organism>
<dbReference type="NCBIfam" id="NF006347">
    <property type="entry name" value="PRK08574.1"/>
    <property type="match status" value="1"/>
</dbReference>